<dbReference type="Pfam" id="PF01029">
    <property type="entry name" value="NusB"/>
    <property type="match status" value="1"/>
</dbReference>
<dbReference type="AlphaFoldDB" id="A0A931CPC0"/>
<dbReference type="Gene3D" id="1.10.940.10">
    <property type="entry name" value="NusB-like"/>
    <property type="match status" value="1"/>
</dbReference>
<dbReference type="InterPro" id="IPR006027">
    <property type="entry name" value="NusB_RsmB_TIM44"/>
</dbReference>
<dbReference type="SUPFAM" id="SSF48013">
    <property type="entry name" value="NusB-like"/>
    <property type="match status" value="1"/>
</dbReference>
<dbReference type="InterPro" id="IPR035926">
    <property type="entry name" value="NusB-like_sf"/>
</dbReference>
<evidence type="ECO:0000313" key="4">
    <source>
        <dbReference type="Proteomes" id="UP000706172"/>
    </source>
</evidence>
<keyword evidence="1" id="KW-0694">RNA-binding</keyword>
<organism evidence="3 4">
    <name type="scientific">Desulfotignum balticum</name>
    <dbReference type="NCBI Taxonomy" id="115781"/>
    <lineage>
        <taxon>Bacteria</taxon>
        <taxon>Pseudomonadati</taxon>
        <taxon>Thermodesulfobacteriota</taxon>
        <taxon>Desulfobacteria</taxon>
        <taxon>Desulfobacterales</taxon>
        <taxon>Desulfobacteraceae</taxon>
        <taxon>Desulfotignum</taxon>
    </lineage>
</organism>
<dbReference type="GO" id="GO:0006355">
    <property type="term" value="P:regulation of DNA-templated transcription"/>
    <property type="evidence" value="ECO:0007669"/>
    <property type="project" value="InterPro"/>
</dbReference>
<name>A0A931CPC0_9BACT</name>
<comment type="caution">
    <text evidence="3">The sequence shown here is derived from an EMBL/GenBank/DDBJ whole genome shotgun (WGS) entry which is preliminary data.</text>
</comment>
<reference evidence="3" key="1">
    <citation type="submission" date="2020-07" db="EMBL/GenBank/DDBJ databases">
        <title>Severe corrosion of carbon steel in oil field produced water can be linked to methanogenic archaea containing a special type of NiFe hydrogenase.</title>
        <authorList>
            <person name="Lahme S."/>
            <person name="Mand J."/>
            <person name="Longwell J."/>
            <person name="Smith R."/>
            <person name="Enning D."/>
        </authorList>
    </citation>
    <scope>NUCLEOTIDE SEQUENCE</scope>
    <source>
        <strain evidence="3">MIC098Bin6</strain>
    </source>
</reference>
<evidence type="ECO:0000256" key="1">
    <source>
        <dbReference type="ARBA" id="ARBA00022884"/>
    </source>
</evidence>
<sequence>MTWDTRQAALEILLQTDQKHATLDRALDAASSDLAHLSQPDKNLCHAIVFGVLRHRNFLDFIIQSFSKIPLARMDMPVLTVLRMGLFQLRFLDRVPDFAAIDTSVNLIKNRNGKKTAGFVNGVLRNVVRQFHTLNLPDPHTDLLGHIT</sequence>
<dbReference type="EMBL" id="JACCQK010000086">
    <property type="protein sequence ID" value="MBG0778707.1"/>
    <property type="molecule type" value="Genomic_DNA"/>
</dbReference>
<accession>A0A931CPC0</accession>
<feature type="domain" description="NusB/RsmB/TIM44" evidence="2">
    <location>
        <begin position="5"/>
        <end position="129"/>
    </location>
</feature>
<dbReference type="Proteomes" id="UP000706172">
    <property type="component" value="Unassembled WGS sequence"/>
</dbReference>
<evidence type="ECO:0000259" key="2">
    <source>
        <dbReference type="Pfam" id="PF01029"/>
    </source>
</evidence>
<protein>
    <submittedName>
        <fullName evidence="3">16S rRNA (Cytosine(967)-C(5))-methyltransferase RsmB</fullName>
    </submittedName>
</protein>
<proteinExistence type="predicted"/>
<gene>
    <name evidence="3" type="ORF">H0S81_02100</name>
</gene>
<dbReference type="GO" id="GO:0003723">
    <property type="term" value="F:RNA binding"/>
    <property type="evidence" value="ECO:0007669"/>
    <property type="project" value="UniProtKB-KW"/>
</dbReference>
<evidence type="ECO:0000313" key="3">
    <source>
        <dbReference type="EMBL" id="MBG0778707.1"/>
    </source>
</evidence>
<feature type="non-terminal residue" evidence="3">
    <location>
        <position position="148"/>
    </location>
</feature>